<dbReference type="InterPro" id="IPR001320">
    <property type="entry name" value="Iontro_rcpt_C"/>
</dbReference>
<dbReference type="FunFam" id="1.10.287.70:FF:000037">
    <property type="entry name" value="Glutamate receptor"/>
    <property type="match status" value="1"/>
</dbReference>
<evidence type="ECO:0000256" key="13">
    <source>
        <dbReference type="SAM" id="MobiDB-lite"/>
    </source>
</evidence>
<evidence type="ECO:0000256" key="12">
    <source>
        <dbReference type="ARBA" id="ARBA00023303"/>
    </source>
</evidence>
<feature type="transmembrane region" description="Helical" evidence="14">
    <location>
        <begin position="275"/>
        <end position="299"/>
    </location>
</feature>
<sequence>MPYTESGVVMVVPIVDTGSKNAWFFLKPLTWDLWLTTFCFFVHIGFVIWVLEHRINEDFRGPPSHQVGTSFWFSFSTMVFSHKERVVSNLGRFLMIIWVFVVLVLSQSYTANLASLLTAEQLRPTVTDIKDLIRSGDSVGYMKNSFVHELLKEIGFHESKLKAMTSMKDCDQALSKGSEKGGITAFVNETPNIKLFLAKYCSKYTMIGPIFKTDGFAFVFPKRSPLVPDISQAILNVTEREKTMNIENKWFSREGSCQDNSGPRVSSNILGLESFWGLFLIAGVASILALIIFVASFLYKQRHILKHAGFRAMFEIFNEKDLNSHAFKSSPQRNGRAGDQVEVKASPNSNWPESPFSYSNHADKDFAFLDGQETPSTTSHASPDIVPTTELARRYPRNA</sequence>
<evidence type="ECO:0000256" key="9">
    <source>
        <dbReference type="ARBA" id="ARBA00023170"/>
    </source>
</evidence>
<dbReference type="GO" id="GO:0015276">
    <property type="term" value="F:ligand-gated monoatomic ion channel activity"/>
    <property type="evidence" value="ECO:0007669"/>
    <property type="project" value="InterPro"/>
</dbReference>
<evidence type="ECO:0000256" key="7">
    <source>
        <dbReference type="ARBA" id="ARBA00023065"/>
    </source>
</evidence>
<evidence type="ECO:0000256" key="5">
    <source>
        <dbReference type="ARBA" id="ARBA00022729"/>
    </source>
</evidence>
<comment type="caution">
    <text evidence="16">The sequence shown here is derived from an EMBL/GenBank/DDBJ whole genome shotgun (WGS) entry which is preliminary data.</text>
</comment>
<evidence type="ECO:0000256" key="2">
    <source>
        <dbReference type="ARBA" id="ARBA00008685"/>
    </source>
</evidence>
<dbReference type="SMART" id="SM00079">
    <property type="entry name" value="PBPe"/>
    <property type="match status" value="1"/>
</dbReference>
<evidence type="ECO:0000259" key="15">
    <source>
        <dbReference type="SMART" id="SM00079"/>
    </source>
</evidence>
<dbReference type="GO" id="GO:0016020">
    <property type="term" value="C:membrane"/>
    <property type="evidence" value="ECO:0007669"/>
    <property type="project" value="UniProtKB-SubCell"/>
</dbReference>
<feature type="transmembrane region" description="Helical" evidence="14">
    <location>
        <begin position="90"/>
        <end position="109"/>
    </location>
</feature>
<evidence type="ECO:0000256" key="11">
    <source>
        <dbReference type="ARBA" id="ARBA00023286"/>
    </source>
</evidence>
<dbReference type="Gene3D" id="1.10.287.70">
    <property type="match status" value="1"/>
</dbReference>
<feature type="region of interest" description="Disordered" evidence="13">
    <location>
        <begin position="327"/>
        <end position="358"/>
    </location>
</feature>
<gene>
    <name evidence="16" type="ORF">Pyn_24481</name>
</gene>
<feature type="compositionally biased region" description="Polar residues" evidence="13">
    <location>
        <begin position="346"/>
        <end position="358"/>
    </location>
</feature>
<proteinExistence type="inferred from homology"/>
<keyword evidence="8 14" id="KW-0472">Membrane</keyword>
<feature type="region of interest" description="Disordered" evidence="13">
    <location>
        <begin position="370"/>
        <end position="399"/>
    </location>
</feature>
<evidence type="ECO:0000256" key="3">
    <source>
        <dbReference type="ARBA" id="ARBA00022448"/>
    </source>
</evidence>
<evidence type="ECO:0000256" key="10">
    <source>
        <dbReference type="ARBA" id="ARBA00023180"/>
    </source>
</evidence>
<dbReference type="SUPFAM" id="SSF53850">
    <property type="entry name" value="Periplasmic binding protein-like II"/>
    <property type="match status" value="1"/>
</dbReference>
<keyword evidence="5" id="KW-0732">Signal</keyword>
<evidence type="ECO:0000256" key="4">
    <source>
        <dbReference type="ARBA" id="ARBA00022692"/>
    </source>
</evidence>
<keyword evidence="10" id="KW-0325">Glycoprotein</keyword>
<keyword evidence="12" id="KW-0407">Ion channel</keyword>
<dbReference type="SUPFAM" id="SSF81324">
    <property type="entry name" value="Voltage-gated potassium channels"/>
    <property type="match status" value="1"/>
</dbReference>
<comment type="subcellular location">
    <subcellularLocation>
        <location evidence="1">Membrane</location>
        <topology evidence="1">Multi-pass membrane protein</topology>
    </subcellularLocation>
</comment>
<dbReference type="InterPro" id="IPR015683">
    <property type="entry name" value="Ionotropic_Glu_rcpt"/>
</dbReference>
<protein>
    <submittedName>
        <fullName evidence="16">Glutamate receptor 2.7</fullName>
    </submittedName>
</protein>
<dbReference type="Pfam" id="PF00060">
    <property type="entry name" value="Lig_chan"/>
    <property type="match status" value="1"/>
</dbReference>
<dbReference type="FunFam" id="3.40.190.10:FF:000195">
    <property type="entry name" value="Glutamate receptor 2.7"/>
    <property type="match status" value="1"/>
</dbReference>
<reference evidence="16 17" key="1">
    <citation type="submission" date="2018-02" db="EMBL/GenBank/DDBJ databases">
        <title>Draft genome of wild Prunus yedoensis var. nudiflora.</title>
        <authorList>
            <person name="Baek S."/>
            <person name="Kim J.-H."/>
            <person name="Choi K."/>
            <person name="Kim G.-B."/>
            <person name="Cho A."/>
            <person name="Jang H."/>
            <person name="Shin C.-H."/>
            <person name="Yu H.-J."/>
            <person name="Mun J.-H."/>
        </authorList>
    </citation>
    <scope>NUCLEOTIDE SEQUENCE [LARGE SCALE GENOMIC DNA]</scope>
    <source>
        <strain evidence="17">cv. Jeju island</strain>
        <tissue evidence="16">Leaf</tissue>
    </source>
</reference>
<keyword evidence="9 16" id="KW-0675">Receptor</keyword>
<evidence type="ECO:0000313" key="16">
    <source>
        <dbReference type="EMBL" id="PQM41931.1"/>
    </source>
</evidence>
<comment type="similarity">
    <text evidence="2">Belongs to the glutamate-gated ion channel (TC 1.A.10.1) family.</text>
</comment>
<dbReference type="AlphaFoldDB" id="A0A314UWY4"/>
<keyword evidence="11" id="KW-1071">Ligand-gated ion channel</keyword>
<dbReference type="PANTHER" id="PTHR18966">
    <property type="entry name" value="IONOTROPIC GLUTAMATE RECEPTOR"/>
    <property type="match status" value="1"/>
</dbReference>
<name>A0A314UWY4_PRUYE</name>
<keyword evidence="17" id="KW-1185">Reference proteome</keyword>
<accession>A0A314UWY4</accession>
<evidence type="ECO:0000256" key="1">
    <source>
        <dbReference type="ARBA" id="ARBA00004141"/>
    </source>
</evidence>
<keyword evidence="3" id="KW-0813">Transport</keyword>
<dbReference type="Gene3D" id="3.40.190.10">
    <property type="entry name" value="Periplasmic binding protein-like II"/>
    <property type="match status" value="1"/>
</dbReference>
<dbReference type="EMBL" id="PJQY01002893">
    <property type="protein sequence ID" value="PQM41931.1"/>
    <property type="molecule type" value="Genomic_DNA"/>
</dbReference>
<dbReference type="Proteomes" id="UP000250321">
    <property type="component" value="Unassembled WGS sequence"/>
</dbReference>
<dbReference type="OrthoDB" id="5984008at2759"/>
<keyword evidence="7" id="KW-0406">Ion transport</keyword>
<keyword evidence="4 14" id="KW-0812">Transmembrane</keyword>
<evidence type="ECO:0000256" key="14">
    <source>
        <dbReference type="SAM" id="Phobius"/>
    </source>
</evidence>
<evidence type="ECO:0000256" key="8">
    <source>
        <dbReference type="ARBA" id="ARBA00023136"/>
    </source>
</evidence>
<feature type="domain" description="Ionotropic glutamate receptor C-terminal" evidence="15">
    <location>
        <begin position="64"/>
        <end position="253"/>
    </location>
</feature>
<organism evidence="16 17">
    <name type="scientific">Prunus yedoensis var. nudiflora</name>
    <dbReference type="NCBI Taxonomy" id="2094558"/>
    <lineage>
        <taxon>Eukaryota</taxon>
        <taxon>Viridiplantae</taxon>
        <taxon>Streptophyta</taxon>
        <taxon>Embryophyta</taxon>
        <taxon>Tracheophyta</taxon>
        <taxon>Spermatophyta</taxon>
        <taxon>Magnoliopsida</taxon>
        <taxon>eudicotyledons</taxon>
        <taxon>Gunneridae</taxon>
        <taxon>Pentapetalae</taxon>
        <taxon>rosids</taxon>
        <taxon>fabids</taxon>
        <taxon>Rosales</taxon>
        <taxon>Rosaceae</taxon>
        <taxon>Amygdaloideae</taxon>
        <taxon>Amygdaleae</taxon>
        <taxon>Prunus</taxon>
    </lineage>
</organism>
<keyword evidence="6 14" id="KW-1133">Transmembrane helix</keyword>
<feature type="transmembrane region" description="Helical" evidence="14">
    <location>
        <begin position="33"/>
        <end position="51"/>
    </location>
</feature>
<evidence type="ECO:0000313" key="17">
    <source>
        <dbReference type="Proteomes" id="UP000250321"/>
    </source>
</evidence>
<evidence type="ECO:0000256" key="6">
    <source>
        <dbReference type="ARBA" id="ARBA00022989"/>
    </source>
</evidence>